<dbReference type="InterPro" id="IPR036990">
    <property type="entry name" value="M14A-like_propep"/>
</dbReference>
<dbReference type="GO" id="GO:0006508">
    <property type="term" value="P:proteolysis"/>
    <property type="evidence" value="ECO:0007669"/>
    <property type="project" value="UniProtKB-KW"/>
</dbReference>
<comment type="caution">
    <text evidence="18">The sequence shown here is derived from an EMBL/GenBank/DDBJ whole genome shotgun (WGS) entry which is preliminary data.</text>
</comment>
<evidence type="ECO:0000313" key="19">
    <source>
        <dbReference type="Proteomes" id="UP000235965"/>
    </source>
</evidence>
<dbReference type="InParanoid" id="A0A2J7REK5"/>
<evidence type="ECO:0000259" key="17">
    <source>
        <dbReference type="PROSITE" id="PS52035"/>
    </source>
</evidence>
<feature type="signal peptide" evidence="16">
    <location>
        <begin position="1"/>
        <end position="31"/>
    </location>
</feature>
<evidence type="ECO:0000256" key="1">
    <source>
        <dbReference type="ARBA" id="ARBA00001947"/>
    </source>
</evidence>
<dbReference type="PANTHER" id="PTHR11705">
    <property type="entry name" value="PROTEASE FAMILY M14 CARBOXYPEPTIDASE A,B"/>
    <property type="match status" value="1"/>
</dbReference>
<evidence type="ECO:0000256" key="4">
    <source>
        <dbReference type="ARBA" id="ARBA00022525"/>
    </source>
</evidence>
<dbReference type="InterPro" id="IPR003146">
    <property type="entry name" value="M14A_act_pep"/>
</dbReference>
<dbReference type="SUPFAM" id="SSF54897">
    <property type="entry name" value="Protease propeptides/inhibitors"/>
    <property type="match status" value="1"/>
</dbReference>
<dbReference type="EMBL" id="NEVH01004959">
    <property type="protein sequence ID" value="PNF39268.1"/>
    <property type="molecule type" value="Genomic_DNA"/>
</dbReference>
<dbReference type="Pfam" id="PF00246">
    <property type="entry name" value="Peptidase_M14"/>
    <property type="match status" value="1"/>
</dbReference>
<proteinExistence type="inferred from homology"/>
<keyword evidence="8 16" id="KW-0732">Signal</keyword>
<comment type="function">
    <text evidence="13">Involved in the digestion of the blood meal.</text>
</comment>
<dbReference type="SMART" id="SM00631">
    <property type="entry name" value="Zn_pept"/>
    <property type="match status" value="1"/>
</dbReference>
<dbReference type="SUPFAM" id="SSF53187">
    <property type="entry name" value="Zn-dependent exopeptidases"/>
    <property type="match status" value="1"/>
</dbReference>
<dbReference type="FunFam" id="3.30.70.340:FF:000002">
    <property type="entry name" value="Carboxypeptidase A"/>
    <property type="match status" value="1"/>
</dbReference>
<sequence length="425" mass="48511">MPYASADSFPEQNKMAMKGLLWLLLATIASAKLRYDGHKVFRVVPEDEHQLQALRDLEEQSQGLNFWTSARSLNRPVDVMVPPHLLRDFYETARRNQLTTEIFIDDVQKTIDSERPAHKVKEAYGWTDYYDLNETYGYLQSLVEEHPQHVALYVGGRSYEGREILGVKLSYKEGNPKIFVESGIHAREWICPALSTWILNQLLTSTDSDVRFIAENFDWYVFPSTNPDGYQYSHTTDRMWRKTRTPGTSCDGVDPNRNWDDHWNEGGASSNECSEIYAGTGPFSTVETASLADTITELNPTVYFSFHSYSQLLMVPFGHRYEMANNYYKLLEIGNIAAVSLSKRFGTQYVVGSIIEAIYEATGGSMDWAKSKLNVTYTFEWELRDKGNYGFLLPADQIVPTSEETLDSIITILRRVSLALPKNES</sequence>
<dbReference type="Pfam" id="PF02244">
    <property type="entry name" value="Propep_M14"/>
    <property type="match status" value="1"/>
</dbReference>
<dbReference type="InterPro" id="IPR057247">
    <property type="entry name" value="CARBOXYPEPT_ZN_2"/>
</dbReference>
<dbReference type="OrthoDB" id="3626597at2759"/>
<evidence type="ECO:0000256" key="13">
    <source>
        <dbReference type="ARBA" id="ARBA00057299"/>
    </source>
</evidence>
<keyword evidence="5 18" id="KW-0121">Carboxypeptidase</keyword>
<feature type="active site" description="Proton donor/acceptor" evidence="15">
    <location>
        <position position="382"/>
    </location>
</feature>
<feature type="domain" description="Peptidase M14" evidence="17">
    <location>
        <begin position="128"/>
        <end position="416"/>
    </location>
</feature>
<organism evidence="18 19">
    <name type="scientific">Cryptotermes secundus</name>
    <dbReference type="NCBI Taxonomy" id="105785"/>
    <lineage>
        <taxon>Eukaryota</taxon>
        <taxon>Metazoa</taxon>
        <taxon>Ecdysozoa</taxon>
        <taxon>Arthropoda</taxon>
        <taxon>Hexapoda</taxon>
        <taxon>Insecta</taxon>
        <taxon>Pterygota</taxon>
        <taxon>Neoptera</taxon>
        <taxon>Polyneoptera</taxon>
        <taxon>Dictyoptera</taxon>
        <taxon>Blattodea</taxon>
        <taxon>Blattoidea</taxon>
        <taxon>Termitoidae</taxon>
        <taxon>Kalotermitidae</taxon>
        <taxon>Cryptotermitinae</taxon>
        <taxon>Cryptotermes</taxon>
    </lineage>
</organism>
<comment type="similarity">
    <text evidence="3 15">Belongs to the peptidase M14 family.</text>
</comment>
<dbReference type="GO" id="GO:0005615">
    <property type="term" value="C:extracellular space"/>
    <property type="evidence" value="ECO:0007669"/>
    <property type="project" value="TreeGrafter"/>
</dbReference>
<evidence type="ECO:0000256" key="12">
    <source>
        <dbReference type="ARBA" id="ARBA00023157"/>
    </source>
</evidence>
<gene>
    <name evidence="18" type="ORF">B7P43_G16701</name>
</gene>
<dbReference type="AlphaFoldDB" id="A0A2J7REK5"/>
<dbReference type="PROSITE" id="PS00133">
    <property type="entry name" value="CARBOXYPEPT_ZN_2"/>
    <property type="match status" value="1"/>
</dbReference>
<keyword evidence="10" id="KW-0862">Zinc</keyword>
<dbReference type="Gene3D" id="3.40.630.10">
    <property type="entry name" value="Zn peptidases"/>
    <property type="match status" value="1"/>
</dbReference>
<name>A0A2J7REK5_9NEOP</name>
<evidence type="ECO:0000256" key="9">
    <source>
        <dbReference type="ARBA" id="ARBA00022801"/>
    </source>
</evidence>
<evidence type="ECO:0000256" key="15">
    <source>
        <dbReference type="PROSITE-ProRule" id="PRU01379"/>
    </source>
</evidence>
<keyword evidence="12" id="KW-1015">Disulfide bond</keyword>
<evidence type="ECO:0000256" key="8">
    <source>
        <dbReference type="ARBA" id="ARBA00022729"/>
    </source>
</evidence>
<evidence type="ECO:0000256" key="7">
    <source>
        <dbReference type="ARBA" id="ARBA00022723"/>
    </source>
</evidence>
<keyword evidence="19" id="KW-1185">Reference proteome</keyword>
<dbReference type="GO" id="GO:0008270">
    <property type="term" value="F:zinc ion binding"/>
    <property type="evidence" value="ECO:0007669"/>
    <property type="project" value="InterPro"/>
</dbReference>
<evidence type="ECO:0000256" key="2">
    <source>
        <dbReference type="ARBA" id="ARBA00004613"/>
    </source>
</evidence>
<keyword evidence="9" id="KW-0378">Hydrolase</keyword>
<evidence type="ECO:0000256" key="10">
    <source>
        <dbReference type="ARBA" id="ARBA00022833"/>
    </source>
</evidence>
<evidence type="ECO:0000256" key="16">
    <source>
        <dbReference type="SAM" id="SignalP"/>
    </source>
</evidence>
<feature type="chain" id="PRO_5014418077" description="Zinc carboxypeptidase A 1" evidence="16">
    <location>
        <begin position="32"/>
        <end position="425"/>
    </location>
</feature>
<dbReference type="GO" id="GO:0004181">
    <property type="term" value="F:metallocarboxypeptidase activity"/>
    <property type="evidence" value="ECO:0007669"/>
    <property type="project" value="InterPro"/>
</dbReference>
<evidence type="ECO:0000256" key="5">
    <source>
        <dbReference type="ARBA" id="ARBA00022645"/>
    </source>
</evidence>
<dbReference type="InterPro" id="IPR000834">
    <property type="entry name" value="Peptidase_M14"/>
</dbReference>
<keyword evidence="11" id="KW-0482">Metalloprotease</keyword>
<protein>
    <recommendedName>
        <fullName evidence="14">Zinc carboxypeptidase A 1</fullName>
    </recommendedName>
</protein>
<keyword evidence="7" id="KW-0479">Metal-binding</keyword>
<dbReference type="Gene3D" id="3.30.70.340">
    <property type="entry name" value="Metallocarboxypeptidase-like"/>
    <property type="match status" value="1"/>
</dbReference>
<evidence type="ECO:0000256" key="3">
    <source>
        <dbReference type="ARBA" id="ARBA00005988"/>
    </source>
</evidence>
<dbReference type="PANTHER" id="PTHR11705:SF153">
    <property type="entry name" value="ZINC CARBOXYPEPTIDASE A 1-LIKE PROTEIN"/>
    <property type="match status" value="1"/>
</dbReference>
<comment type="subcellular location">
    <subcellularLocation>
        <location evidence="2">Secreted</location>
    </subcellularLocation>
</comment>
<keyword evidence="4" id="KW-0964">Secreted</keyword>
<dbReference type="FunFam" id="3.40.630.10:FF:000040">
    <property type="entry name" value="zinc carboxypeptidase"/>
    <property type="match status" value="1"/>
</dbReference>
<reference evidence="18 19" key="1">
    <citation type="submission" date="2017-12" db="EMBL/GenBank/DDBJ databases">
        <title>Hemimetabolous genomes reveal molecular basis of termite eusociality.</title>
        <authorList>
            <person name="Harrison M.C."/>
            <person name="Jongepier E."/>
            <person name="Robertson H.M."/>
            <person name="Arning N."/>
            <person name="Bitard-Feildel T."/>
            <person name="Chao H."/>
            <person name="Childers C.P."/>
            <person name="Dinh H."/>
            <person name="Doddapaneni H."/>
            <person name="Dugan S."/>
            <person name="Gowin J."/>
            <person name="Greiner C."/>
            <person name="Han Y."/>
            <person name="Hu H."/>
            <person name="Hughes D.S.T."/>
            <person name="Huylmans A.-K."/>
            <person name="Kemena C."/>
            <person name="Kremer L.P.M."/>
            <person name="Lee S.L."/>
            <person name="Lopez-Ezquerra A."/>
            <person name="Mallet L."/>
            <person name="Monroy-Kuhn J.M."/>
            <person name="Moser A."/>
            <person name="Murali S.C."/>
            <person name="Muzny D.M."/>
            <person name="Otani S."/>
            <person name="Piulachs M.-D."/>
            <person name="Poelchau M."/>
            <person name="Qu J."/>
            <person name="Schaub F."/>
            <person name="Wada-Katsumata A."/>
            <person name="Worley K.C."/>
            <person name="Xie Q."/>
            <person name="Ylla G."/>
            <person name="Poulsen M."/>
            <person name="Gibbs R.A."/>
            <person name="Schal C."/>
            <person name="Richards S."/>
            <person name="Belles X."/>
            <person name="Korb J."/>
            <person name="Bornberg-Bauer E."/>
        </authorList>
    </citation>
    <scope>NUCLEOTIDE SEQUENCE [LARGE SCALE GENOMIC DNA]</scope>
    <source>
        <tissue evidence="18">Whole body</tissue>
    </source>
</reference>
<dbReference type="CDD" id="cd03860">
    <property type="entry name" value="M14_CP_A-B_like"/>
    <property type="match status" value="1"/>
</dbReference>
<evidence type="ECO:0000256" key="14">
    <source>
        <dbReference type="ARBA" id="ARBA00069039"/>
    </source>
</evidence>
<evidence type="ECO:0000313" key="18">
    <source>
        <dbReference type="EMBL" id="PNF39268.1"/>
    </source>
</evidence>
<dbReference type="Proteomes" id="UP000235965">
    <property type="component" value="Unassembled WGS sequence"/>
</dbReference>
<dbReference type="STRING" id="105785.A0A2J7REK5"/>
<evidence type="ECO:0000256" key="6">
    <source>
        <dbReference type="ARBA" id="ARBA00022670"/>
    </source>
</evidence>
<dbReference type="PROSITE" id="PS52035">
    <property type="entry name" value="PEPTIDASE_M14"/>
    <property type="match status" value="1"/>
</dbReference>
<dbReference type="FunCoup" id="A0A2J7REK5">
    <property type="interactions" value="21"/>
</dbReference>
<evidence type="ECO:0000256" key="11">
    <source>
        <dbReference type="ARBA" id="ARBA00023049"/>
    </source>
</evidence>
<dbReference type="PRINTS" id="PR00765">
    <property type="entry name" value="CRBOXYPTASEA"/>
</dbReference>
<accession>A0A2J7REK5</accession>
<comment type="cofactor">
    <cofactor evidence="1">
        <name>Zn(2+)</name>
        <dbReference type="ChEBI" id="CHEBI:29105"/>
    </cofactor>
</comment>
<keyword evidence="6" id="KW-0645">Protease</keyword>